<evidence type="ECO:0000313" key="3">
    <source>
        <dbReference type="Proteomes" id="UP000032180"/>
    </source>
</evidence>
<reference evidence="2 3" key="1">
    <citation type="submission" date="2012-08" db="EMBL/GenBank/DDBJ databases">
        <title>Oryza genome evolution.</title>
        <authorList>
            <person name="Wing R.A."/>
        </authorList>
    </citation>
    <scope>NUCLEOTIDE SEQUENCE</scope>
</reference>
<name>A0A0D9WDZ2_9ORYZ</name>
<feature type="compositionally biased region" description="Polar residues" evidence="1">
    <location>
        <begin position="48"/>
        <end position="57"/>
    </location>
</feature>
<evidence type="ECO:0000313" key="2">
    <source>
        <dbReference type="EnsemblPlants" id="LPERR05G06190.1"/>
    </source>
</evidence>
<dbReference type="Proteomes" id="UP000032180">
    <property type="component" value="Chromosome 5"/>
</dbReference>
<sequence length="214" mass="22339">MAEGDPSPYVAGEVAVEDINDENPSGEGEVDPRDRPRSITLPLPPSRTAVTTKNQGQPPGVAHGAVASGSTPSKCTRGPRHGAASNPPRFGSPKGALCAAEALQSNPHIDPTVAPNLQQWVKDVAAMVTMAQCHLAHDAHMVSSSSRRTASTMSSAWRRARRAVAASHHPGGAPPPAAVAPNRDNLYPGRDPQLAIEHSREARRTGRAPDSASS</sequence>
<protein>
    <submittedName>
        <fullName evidence="2">Uncharacterized protein</fullName>
    </submittedName>
</protein>
<accession>A0A0D9WDZ2</accession>
<dbReference type="EnsemblPlants" id="LPERR05G06190.1">
    <property type="protein sequence ID" value="LPERR05G06190.1"/>
    <property type="gene ID" value="LPERR05G06190"/>
</dbReference>
<feature type="region of interest" description="Disordered" evidence="1">
    <location>
        <begin position="1"/>
        <end position="92"/>
    </location>
</feature>
<evidence type="ECO:0000256" key="1">
    <source>
        <dbReference type="SAM" id="MobiDB-lite"/>
    </source>
</evidence>
<reference evidence="3" key="2">
    <citation type="submission" date="2013-12" db="EMBL/GenBank/DDBJ databases">
        <authorList>
            <person name="Yu Y."/>
            <person name="Lee S."/>
            <person name="de Baynast K."/>
            <person name="Wissotski M."/>
            <person name="Liu L."/>
            <person name="Talag J."/>
            <person name="Goicoechea J."/>
            <person name="Angelova A."/>
            <person name="Jetty R."/>
            <person name="Kudrna D."/>
            <person name="Golser W."/>
            <person name="Rivera L."/>
            <person name="Zhang J."/>
            <person name="Wing R."/>
        </authorList>
    </citation>
    <scope>NUCLEOTIDE SEQUENCE</scope>
</reference>
<feature type="region of interest" description="Disordered" evidence="1">
    <location>
        <begin position="161"/>
        <end position="214"/>
    </location>
</feature>
<feature type="compositionally biased region" description="Low complexity" evidence="1">
    <location>
        <begin position="161"/>
        <end position="171"/>
    </location>
</feature>
<dbReference type="HOGENOM" id="CLU_1290641_0_0_1"/>
<keyword evidence="3" id="KW-1185">Reference proteome</keyword>
<dbReference type="AlphaFoldDB" id="A0A0D9WDZ2"/>
<dbReference type="Gramene" id="LPERR05G06190.1">
    <property type="protein sequence ID" value="LPERR05G06190.1"/>
    <property type="gene ID" value="LPERR05G06190"/>
</dbReference>
<reference evidence="2" key="3">
    <citation type="submission" date="2015-04" db="UniProtKB">
        <authorList>
            <consortium name="EnsemblPlants"/>
        </authorList>
    </citation>
    <scope>IDENTIFICATION</scope>
</reference>
<organism evidence="2 3">
    <name type="scientific">Leersia perrieri</name>
    <dbReference type="NCBI Taxonomy" id="77586"/>
    <lineage>
        <taxon>Eukaryota</taxon>
        <taxon>Viridiplantae</taxon>
        <taxon>Streptophyta</taxon>
        <taxon>Embryophyta</taxon>
        <taxon>Tracheophyta</taxon>
        <taxon>Spermatophyta</taxon>
        <taxon>Magnoliopsida</taxon>
        <taxon>Liliopsida</taxon>
        <taxon>Poales</taxon>
        <taxon>Poaceae</taxon>
        <taxon>BOP clade</taxon>
        <taxon>Oryzoideae</taxon>
        <taxon>Oryzeae</taxon>
        <taxon>Oryzinae</taxon>
        <taxon>Leersia</taxon>
    </lineage>
</organism>
<proteinExistence type="predicted"/>